<dbReference type="Gene3D" id="2.40.50.140">
    <property type="entry name" value="Nucleic acid-binding proteins"/>
    <property type="match status" value="1"/>
</dbReference>
<evidence type="ECO:0000256" key="3">
    <source>
        <dbReference type="RuleBase" id="RU000524"/>
    </source>
</evidence>
<dbReference type="InterPro" id="IPR011344">
    <property type="entry name" value="ssDNA-bd"/>
</dbReference>
<feature type="region of interest" description="Disordered" evidence="4">
    <location>
        <begin position="123"/>
        <end position="164"/>
    </location>
</feature>
<proteinExistence type="predicted"/>
<keyword evidence="6" id="KW-1185">Reference proteome</keyword>
<evidence type="ECO:0000313" key="6">
    <source>
        <dbReference type="Proteomes" id="UP001500390"/>
    </source>
</evidence>
<accession>A0ABP8JVW7</accession>
<gene>
    <name evidence="5" type="ORF">GCM10023153_20110</name>
</gene>
<reference evidence="6" key="1">
    <citation type="journal article" date="2019" name="Int. J. Syst. Evol. Microbiol.">
        <title>The Global Catalogue of Microorganisms (GCM) 10K type strain sequencing project: providing services to taxonomists for standard genome sequencing and annotation.</title>
        <authorList>
            <consortium name="The Broad Institute Genomics Platform"/>
            <consortium name="The Broad Institute Genome Sequencing Center for Infectious Disease"/>
            <person name="Wu L."/>
            <person name="Ma J."/>
        </authorList>
    </citation>
    <scope>NUCLEOTIDE SEQUENCE [LARGE SCALE GENOMIC DNA]</scope>
    <source>
        <strain evidence="6">JCM 17738</strain>
    </source>
</reference>
<evidence type="ECO:0000313" key="5">
    <source>
        <dbReference type="EMBL" id="GAA4396817.1"/>
    </source>
</evidence>
<dbReference type="NCBIfam" id="TIGR00621">
    <property type="entry name" value="ssb"/>
    <property type="match status" value="1"/>
</dbReference>
<dbReference type="Pfam" id="PF00436">
    <property type="entry name" value="SSB"/>
    <property type="match status" value="1"/>
</dbReference>
<dbReference type="EMBL" id="BAABFX010000027">
    <property type="protein sequence ID" value="GAA4396817.1"/>
    <property type="molecule type" value="Genomic_DNA"/>
</dbReference>
<name>A0ABP8JVW7_9MICO</name>
<dbReference type="InterPro" id="IPR000424">
    <property type="entry name" value="Primosome_PriB/ssb"/>
</dbReference>
<protein>
    <recommendedName>
        <fullName evidence="3">Single-stranded DNA-binding protein</fullName>
    </recommendedName>
</protein>
<dbReference type="RefSeq" id="WP_159904143.1">
    <property type="nucleotide sequence ID" value="NZ_BAABFX010000027.1"/>
</dbReference>
<dbReference type="InterPro" id="IPR012340">
    <property type="entry name" value="NA-bd_OB-fold"/>
</dbReference>
<keyword evidence="1 2" id="KW-0238">DNA-binding</keyword>
<dbReference type="CDD" id="cd04496">
    <property type="entry name" value="SSB_OBF"/>
    <property type="match status" value="1"/>
</dbReference>
<dbReference type="PROSITE" id="PS50935">
    <property type="entry name" value="SSB"/>
    <property type="match status" value="1"/>
</dbReference>
<comment type="caution">
    <text evidence="5">The sequence shown here is derived from an EMBL/GenBank/DDBJ whole genome shotgun (WGS) entry which is preliminary data.</text>
</comment>
<dbReference type="SUPFAM" id="SSF50249">
    <property type="entry name" value="Nucleic acid-binding proteins"/>
    <property type="match status" value="1"/>
</dbReference>
<organism evidence="5 6">
    <name type="scientific">Ornithinibacter aureus</name>
    <dbReference type="NCBI Taxonomy" id="622664"/>
    <lineage>
        <taxon>Bacteria</taxon>
        <taxon>Bacillati</taxon>
        <taxon>Actinomycetota</taxon>
        <taxon>Actinomycetes</taxon>
        <taxon>Micrococcales</taxon>
        <taxon>Intrasporangiaceae</taxon>
        <taxon>Ornithinibacter</taxon>
    </lineage>
</organism>
<evidence type="ECO:0000256" key="4">
    <source>
        <dbReference type="SAM" id="MobiDB-lite"/>
    </source>
</evidence>
<sequence>MNETYVTIRGRLVADPTVRTTKTGSPMATFRVATSARKPVQGQPGVWEDTPTSFYSVTTFRALAANVGVSLRKGQPVTIHGRQHITSYVREDGTTWWDVEIVADAAGHDLTYGTAAFAKVGRPGEVEGSAARPEVTPEESEGDSSGEPYFSAGPLVAPADEYAA</sequence>
<evidence type="ECO:0000256" key="1">
    <source>
        <dbReference type="ARBA" id="ARBA00023125"/>
    </source>
</evidence>
<dbReference type="Proteomes" id="UP001500390">
    <property type="component" value="Unassembled WGS sequence"/>
</dbReference>
<evidence type="ECO:0000256" key="2">
    <source>
        <dbReference type="PROSITE-ProRule" id="PRU00252"/>
    </source>
</evidence>